<keyword evidence="6" id="KW-0539">Nucleus</keyword>
<comment type="subcellular location">
    <subcellularLocation>
        <location evidence="1">Cytoplasm</location>
        <location evidence="1">Cytosol</location>
    </subcellularLocation>
    <subcellularLocation>
        <location evidence="2">Nucleus</location>
        <location evidence="2">Nucleoplasm</location>
    </subcellularLocation>
</comment>
<dbReference type="Gene3D" id="2.60.40.790">
    <property type="match status" value="1"/>
</dbReference>
<feature type="region of interest" description="Disordered" evidence="7">
    <location>
        <begin position="685"/>
        <end position="769"/>
    </location>
</feature>
<dbReference type="AlphaFoldDB" id="A0AAN8M8X7"/>
<feature type="domain" description="CS" evidence="8">
    <location>
        <begin position="262"/>
        <end position="350"/>
    </location>
</feature>
<evidence type="ECO:0000313" key="10">
    <source>
        <dbReference type="Proteomes" id="UP001356427"/>
    </source>
</evidence>
<organism evidence="9 10">
    <name type="scientific">Coregonus suidteri</name>
    <dbReference type="NCBI Taxonomy" id="861788"/>
    <lineage>
        <taxon>Eukaryota</taxon>
        <taxon>Metazoa</taxon>
        <taxon>Chordata</taxon>
        <taxon>Craniata</taxon>
        <taxon>Vertebrata</taxon>
        <taxon>Euteleostomi</taxon>
        <taxon>Actinopterygii</taxon>
        <taxon>Neopterygii</taxon>
        <taxon>Teleostei</taxon>
        <taxon>Protacanthopterygii</taxon>
        <taxon>Salmoniformes</taxon>
        <taxon>Salmonidae</taxon>
        <taxon>Coregoninae</taxon>
        <taxon>Coregonus</taxon>
    </lineage>
</organism>
<dbReference type="Pfam" id="PF01498">
    <property type="entry name" value="HTH_Tnp_Tc3_2"/>
    <property type="match status" value="1"/>
</dbReference>
<comment type="caution">
    <text evidence="9">The sequence shown here is derived from an EMBL/GenBank/DDBJ whole genome shotgun (WGS) entry which is preliminary data.</text>
</comment>
<evidence type="ECO:0000256" key="3">
    <source>
        <dbReference type="ARBA" id="ARBA00005607"/>
    </source>
</evidence>
<dbReference type="InterPro" id="IPR008978">
    <property type="entry name" value="HSP20-like_chaperone"/>
</dbReference>
<sequence>MTVNQPRSGAPCKISPRGASMIMRKVRDQPRTTRQDLLNDLKRAGTTVSKKNISNTLRRHGLKSCSARKVPLLKPAHVQGRLKFANDHLDDPEEEWENVMWSDETKIELFGLNSTRRVWRKKKDEYNLKKTIPAVKHGGGNIIIWGCFSAKGTGRLRRIEGRMDGAMYREILANNLLPSVRALKMGRGWIFQHDNDPKHTARATKEWLRKKHLKVLEWPSQSPDLNPIENLWRELKVRIAQRQSRNLKDMEKIHTCGVLFIMITPAFELSQDPVFLILTIRVPYTRTSEFDLYIDGDDFKFYAKPYFLRLNLPGKLVEDGREKASFDIDKGLFTLRVPKETAGEHFEGLQMLTSLLAPKGSRSAKPLVEDMEACGGIMDGEEEDDEEEFDWQVEQEVYMETSEEQLKELQKYGFGNQRSGVFTRLQEELSDVIDVRNPDGTTVSERRRERLDAETSIFCPDHYLADLFEDQEIQGLLKFCPWWSDLSPDSIRQGEAAVSFTDDEKEQLRKFTNHSYFLDKKSRFQVWLSLVDIILAYCYEVRTTAGEHNVESPWTIRKLSGTLCWLETYSSLQEVLVSFGRRVLCYPLYRHFALVSAAVQDAARIFQSGKACVLKCLLDIHKVFRENEPAYILNDLYITDYCIWIQRVKSRKVTALADPLQKVSLRKRDLELELEVLEMAAALVEEEEKVEDGGKSSSRTLQSQSGEESDSDDSCSDSSEESEDSEAEGKDCADRTEGGAGGGERAKAIPIQPQPDYPQSPALAAPASPSIHQESCAALTSAERKPCALPSAVAGPSQLIQELGERVEEGLWISAQPQGSRHSRSSAQREAESDCSQPATATATARTGTFLELSPRRNPLLIVKTDTGDGLDEDDIDEDDY</sequence>
<evidence type="ECO:0000256" key="2">
    <source>
        <dbReference type="ARBA" id="ARBA00004642"/>
    </source>
</evidence>
<dbReference type="InterPro" id="IPR039742">
    <property type="entry name" value="Shq1"/>
</dbReference>
<evidence type="ECO:0000313" key="9">
    <source>
        <dbReference type="EMBL" id="KAK6321642.1"/>
    </source>
</evidence>
<name>A0AAN8M8X7_9TELE</name>
<evidence type="ECO:0000256" key="4">
    <source>
        <dbReference type="ARBA" id="ARBA00013750"/>
    </source>
</evidence>
<evidence type="ECO:0000256" key="7">
    <source>
        <dbReference type="SAM" id="MobiDB-lite"/>
    </source>
</evidence>
<feature type="compositionally biased region" description="Low complexity" evidence="7">
    <location>
        <begin position="759"/>
        <end position="769"/>
    </location>
</feature>
<dbReference type="InterPro" id="IPR038717">
    <property type="entry name" value="Tc1-like_DDE_dom"/>
</dbReference>
<feature type="region of interest" description="Disordered" evidence="7">
    <location>
        <begin position="814"/>
        <end position="881"/>
    </location>
</feature>
<gene>
    <name evidence="9" type="ORF">J4Q44_G00086180</name>
</gene>
<dbReference type="Pfam" id="PF13358">
    <property type="entry name" value="DDE_3"/>
    <property type="match status" value="1"/>
</dbReference>
<feature type="compositionally biased region" description="Basic and acidic residues" evidence="7">
    <location>
        <begin position="727"/>
        <end position="737"/>
    </location>
</feature>
<dbReference type="GO" id="GO:0015074">
    <property type="term" value="P:DNA integration"/>
    <property type="evidence" value="ECO:0007669"/>
    <property type="project" value="InterPro"/>
</dbReference>
<dbReference type="GO" id="GO:0000493">
    <property type="term" value="P:box H/ACA snoRNP assembly"/>
    <property type="evidence" value="ECO:0007669"/>
    <property type="project" value="InterPro"/>
</dbReference>
<feature type="compositionally biased region" description="Acidic residues" evidence="7">
    <location>
        <begin position="869"/>
        <end position="881"/>
    </location>
</feature>
<feature type="compositionally biased region" description="Polar residues" evidence="7">
    <location>
        <begin position="815"/>
        <end position="826"/>
    </location>
</feature>
<dbReference type="InterPro" id="IPR002492">
    <property type="entry name" value="Transposase_Tc1-like"/>
</dbReference>
<dbReference type="FunFam" id="2.60.40.790:FF:000022">
    <property type="entry name" value="Protein SHQ1 homolog"/>
    <property type="match status" value="1"/>
</dbReference>
<protein>
    <recommendedName>
        <fullName evidence="4">Protein SHQ1 homolog</fullName>
    </recommendedName>
</protein>
<comment type="similarity">
    <text evidence="3">Belongs to the SHQ1 family.</text>
</comment>
<evidence type="ECO:0000256" key="6">
    <source>
        <dbReference type="ARBA" id="ARBA00023242"/>
    </source>
</evidence>
<dbReference type="GO" id="GO:0005829">
    <property type="term" value="C:cytosol"/>
    <property type="evidence" value="ECO:0007669"/>
    <property type="project" value="UniProtKB-SubCell"/>
</dbReference>
<evidence type="ECO:0000259" key="8">
    <source>
        <dbReference type="PROSITE" id="PS51203"/>
    </source>
</evidence>
<feature type="compositionally biased region" description="Low complexity" evidence="7">
    <location>
        <begin position="839"/>
        <end position="849"/>
    </location>
</feature>
<dbReference type="Proteomes" id="UP001356427">
    <property type="component" value="Unassembled WGS sequence"/>
</dbReference>
<keyword evidence="10" id="KW-1185">Reference proteome</keyword>
<accession>A0AAN8M8X7</accession>
<dbReference type="PANTHER" id="PTHR12967">
    <property type="entry name" value="PROTEIN SHQ1 HOMOLOG"/>
    <property type="match status" value="1"/>
</dbReference>
<dbReference type="Pfam" id="PF04925">
    <property type="entry name" value="SHQ1"/>
    <property type="match status" value="1"/>
</dbReference>
<dbReference type="InterPro" id="IPR007009">
    <property type="entry name" value="Shq1_C"/>
</dbReference>
<keyword evidence="5" id="KW-0963">Cytoplasm</keyword>
<dbReference type="EMBL" id="JAGTTL010000006">
    <property type="protein sequence ID" value="KAK6321642.1"/>
    <property type="molecule type" value="Genomic_DNA"/>
</dbReference>
<dbReference type="InterPro" id="IPR036397">
    <property type="entry name" value="RNaseH_sf"/>
</dbReference>
<feature type="compositionally biased region" description="Acidic residues" evidence="7">
    <location>
        <begin position="707"/>
        <end position="726"/>
    </location>
</feature>
<dbReference type="GO" id="GO:0051082">
    <property type="term" value="F:unfolded protein binding"/>
    <property type="evidence" value="ECO:0007669"/>
    <property type="project" value="TreeGrafter"/>
</dbReference>
<dbReference type="GO" id="GO:0006313">
    <property type="term" value="P:DNA transposition"/>
    <property type="evidence" value="ECO:0007669"/>
    <property type="project" value="InterPro"/>
</dbReference>
<dbReference type="PANTHER" id="PTHR12967:SF0">
    <property type="entry name" value="PROTEIN SHQ1 HOMOLOG"/>
    <property type="match status" value="1"/>
</dbReference>
<dbReference type="Pfam" id="PF21413">
    <property type="entry name" value="SHQ1-like_CS"/>
    <property type="match status" value="1"/>
</dbReference>
<dbReference type="GO" id="GO:0005654">
    <property type="term" value="C:nucleoplasm"/>
    <property type="evidence" value="ECO:0007669"/>
    <property type="project" value="UniProtKB-SubCell"/>
</dbReference>
<evidence type="ECO:0000256" key="1">
    <source>
        <dbReference type="ARBA" id="ARBA00004514"/>
    </source>
</evidence>
<dbReference type="Gene3D" id="3.30.420.10">
    <property type="entry name" value="Ribonuclease H-like superfamily/Ribonuclease H"/>
    <property type="match status" value="1"/>
</dbReference>
<proteinExistence type="inferred from homology"/>
<dbReference type="InterPro" id="IPR007052">
    <property type="entry name" value="CS_dom"/>
</dbReference>
<reference evidence="9 10" key="1">
    <citation type="submission" date="2021-04" db="EMBL/GenBank/DDBJ databases">
        <authorList>
            <person name="De Guttry C."/>
            <person name="Zahm M."/>
            <person name="Klopp C."/>
            <person name="Cabau C."/>
            <person name="Louis A."/>
            <person name="Berthelot C."/>
            <person name="Parey E."/>
            <person name="Roest Crollius H."/>
            <person name="Montfort J."/>
            <person name="Robinson-Rechavi M."/>
            <person name="Bucao C."/>
            <person name="Bouchez O."/>
            <person name="Gislard M."/>
            <person name="Lluch J."/>
            <person name="Milhes M."/>
            <person name="Lampietro C."/>
            <person name="Lopez Roques C."/>
            <person name="Donnadieu C."/>
            <person name="Braasch I."/>
            <person name="Desvignes T."/>
            <person name="Postlethwait J."/>
            <person name="Bobe J."/>
            <person name="Wedekind C."/>
            <person name="Guiguen Y."/>
        </authorList>
    </citation>
    <scope>NUCLEOTIDE SEQUENCE [LARGE SCALE GENOMIC DNA]</scope>
    <source>
        <strain evidence="9">Cs_M1</strain>
        <tissue evidence="9">Blood</tissue>
    </source>
</reference>
<dbReference type="InterPro" id="IPR048696">
    <property type="entry name" value="SHQ1-like_CS"/>
</dbReference>
<evidence type="ECO:0000256" key="5">
    <source>
        <dbReference type="ARBA" id="ARBA00022490"/>
    </source>
</evidence>
<dbReference type="GO" id="GO:0003677">
    <property type="term" value="F:DNA binding"/>
    <property type="evidence" value="ECO:0007669"/>
    <property type="project" value="InterPro"/>
</dbReference>
<dbReference type="PROSITE" id="PS51203">
    <property type="entry name" value="CS"/>
    <property type="match status" value="1"/>
</dbReference>